<evidence type="ECO:0000313" key="3">
    <source>
        <dbReference type="Proteomes" id="UP000269721"/>
    </source>
</evidence>
<organism evidence="2 3">
    <name type="scientific">Blyttiomyces helicus</name>
    <dbReference type="NCBI Taxonomy" id="388810"/>
    <lineage>
        <taxon>Eukaryota</taxon>
        <taxon>Fungi</taxon>
        <taxon>Fungi incertae sedis</taxon>
        <taxon>Chytridiomycota</taxon>
        <taxon>Chytridiomycota incertae sedis</taxon>
        <taxon>Chytridiomycetes</taxon>
        <taxon>Chytridiomycetes incertae sedis</taxon>
        <taxon>Blyttiomyces</taxon>
    </lineage>
</organism>
<dbReference type="Proteomes" id="UP000269721">
    <property type="component" value="Unassembled WGS sequence"/>
</dbReference>
<evidence type="ECO:0008006" key="4">
    <source>
        <dbReference type="Google" id="ProtNLM"/>
    </source>
</evidence>
<dbReference type="EMBL" id="ML001625">
    <property type="protein sequence ID" value="RKO83127.1"/>
    <property type="molecule type" value="Genomic_DNA"/>
</dbReference>
<dbReference type="AlphaFoldDB" id="A0A4V1IPI0"/>
<feature type="region of interest" description="Disordered" evidence="1">
    <location>
        <begin position="1"/>
        <end position="27"/>
    </location>
</feature>
<evidence type="ECO:0000256" key="1">
    <source>
        <dbReference type="SAM" id="MobiDB-lite"/>
    </source>
</evidence>
<feature type="compositionally biased region" description="Polar residues" evidence="1">
    <location>
        <begin position="292"/>
        <end position="309"/>
    </location>
</feature>
<protein>
    <recommendedName>
        <fullName evidence="4">GAG-pre-integrase domain-containing protein</fullName>
    </recommendedName>
</protein>
<feature type="region of interest" description="Disordered" evidence="1">
    <location>
        <begin position="275"/>
        <end position="319"/>
    </location>
</feature>
<reference evidence="3" key="1">
    <citation type="journal article" date="2018" name="Nat. Microbiol.">
        <title>Leveraging single-cell genomics to expand the fungal tree of life.</title>
        <authorList>
            <person name="Ahrendt S.R."/>
            <person name="Quandt C.A."/>
            <person name="Ciobanu D."/>
            <person name="Clum A."/>
            <person name="Salamov A."/>
            <person name="Andreopoulos B."/>
            <person name="Cheng J.F."/>
            <person name="Woyke T."/>
            <person name="Pelin A."/>
            <person name="Henrissat B."/>
            <person name="Reynolds N.K."/>
            <person name="Benny G.L."/>
            <person name="Smith M.E."/>
            <person name="James T.Y."/>
            <person name="Grigoriev I.V."/>
        </authorList>
    </citation>
    <scope>NUCLEOTIDE SEQUENCE [LARGE SCALE GENOMIC DNA]</scope>
</reference>
<proteinExistence type="predicted"/>
<feature type="non-terminal residue" evidence="2">
    <location>
        <position position="637"/>
    </location>
</feature>
<evidence type="ECO:0000313" key="2">
    <source>
        <dbReference type="EMBL" id="RKO83127.1"/>
    </source>
</evidence>
<name>A0A4V1IPI0_9FUNG</name>
<accession>A0A4V1IPI0</accession>
<gene>
    <name evidence="2" type="ORF">BDK51DRAFT_37868</name>
</gene>
<keyword evidence="3" id="KW-1185">Reference proteome</keyword>
<sequence>MTTPPTSSESPLPSTPDELAAAAAAEAGTQRLLDDQKAELERDFAKRLEAALASKSNSNLNNGRVDFDAAVDEAIRRLQASNAKKDQDSRDVKEREAGGESVSVKQQLEWIKLGKLGNSVLPRLGTKLDECTSWFFDPSNPKSQKSLKRLLLDTFLLANLDFYLRLRLISLRHGNNDSIDAFTLKFNDLAECLPTPLSFVKGTALFINGLTFKARERIQERLDNGAYETLQAVQSAAITLQQHDGKSVAGQPVIGTADIHAYLAAMATQHHAAHAALQAQAARPSVYHPPSSLASQSHTHQREPYSSTPRKPRFPSGLCTSEDHATHLCKLYPAAQEWAAAQLNAQQRRTGVRKTGGGSVMVAVGGERGDPQGRLAMLAMNMDLGDVGFGTGTEDLGGHYGGAQFEGVTFGGAQHGDSGATSTIVSDSRALYSCSPSSSSSSVIIGDGKHLHYSGFGLLCPFTFSGLSSTSPILSRVSPPAPLPSIVTPALHVPQIAAPLMFAGSLGDAGIETHIRKHQANLIDASTGNVIGVAPREGGNYVVYTCPAPPGPVAFIAGSSDPARVASEASTSHHHGLELHDPSLFATDSAFAAIDADASIWHQRFGHMGYRSLCSLAPHVDVLPHRFKVPTEPAFCD</sequence>